<dbReference type="InterPro" id="IPR000836">
    <property type="entry name" value="PRTase_dom"/>
</dbReference>
<dbReference type="KEGG" id="ise:JBKA6_0989"/>
<dbReference type="NCBIfam" id="TIGR01251">
    <property type="entry name" value="ribP_PPkin"/>
    <property type="match status" value="1"/>
</dbReference>
<reference evidence="12 13" key="1">
    <citation type="submission" date="2014-03" db="EMBL/GenBank/DDBJ databases">
        <title>complete genome sequence of Flavobacteriaceae bacterium JBKA-6.</title>
        <authorList>
            <person name="Takano T."/>
            <person name="Nakamura Y."/>
            <person name="Takuma S."/>
            <person name="Yasuike M."/>
            <person name="Matsuyama T."/>
            <person name="Sakai T."/>
            <person name="Fujiwara A."/>
            <person name="Kimoto K."/>
            <person name="Fukuda Y."/>
            <person name="Kondo H."/>
            <person name="Hirono I."/>
            <person name="Nakayasu C."/>
        </authorList>
    </citation>
    <scope>NUCLEOTIDE SEQUENCE [LARGE SCALE GENOMIC DNA]</scope>
    <source>
        <strain evidence="12 13">JBKA-6</strain>
    </source>
</reference>
<dbReference type="RefSeq" id="WP_096686445.1">
    <property type="nucleotide sequence ID" value="NZ_AP014564.1"/>
</dbReference>
<dbReference type="GO" id="GO:0005737">
    <property type="term" value="C:cytoplasm"/>
    <property type="evidence" value="ECO:0007669"/>
    <property type="project" value="TreeGrafter"/>
</dbReference>
<keyword evidence="6" id="KW-0547">Nucleotide-binding</keyword>
<keyword evidence="8" id="KW-0067">ATP-binding</keyword>
<keyword evidence="5" id="KW-0545">Nucleotide biosynthesis</keyword>
<evidence type="ECO:0000256" key="2">
    <source>
        <dbReference type="ARBA" id="ARBA00022490"/>
    </source>
</evidence>
<keyword evidence="9" id="KW-0460">Magnesium</keyword>
<dbReference type="Pfam" id="PF14572">
    <property type="entry name" value="Pribosyl_synth"/>
    <property type="match status" value="1"/>
</dbReference>
<dbReference type="Gene3D" id="3.40.50.2020">
    <property type="match status" value="2"/>
</dbReference>
<dbReference type="PANTHER" id="PTHR10210">
    <property type="entry name" value="RIBOSE-PHOSPHATE DIPHOSPHOKINASE FAMILY MEMBER"/>
    <property type="match status" value="1"/>
</dbReference>
<dbReference type="InterPro" id="IPR005946">
    <property type="entry name" value="Rib-P_diPkinase"/>
</dbReference>
<evidence type="ECO:0000256" key="9">
    <source>
        <dbReference type="ARBA" id="ARBA00022842"/>
    </source>
</evidence>
<dbReference type="CDD" id="cd06223">
    <property type="entry name" value="PRTases_typeI"/>
    <property type="match status" value="1"/>
</dbReference>
<keyword evidence="3" id="KW-0808">Transferase</keyword>
<comment type="catalytic activity">
    <reaction evidence="10">
        <text>D-ribose 5-phosphate + ATP = 5-phospho-alpha-D-ribose 1-diphosphate + AMP + H(+)</text>
        <dbReference type="Rhea" id="RHEA:15609"/>
        <dbReference type="ChEBI" id="CHEBI:15378"/>
        <dbReference type="ChEBI" id="CHEBI:30616"/>
        <dbReference type="ChEBI" id="CHEBI:58017"/>
        <dbReference type="ChEBI" id="CHEBI:78346"/>
        <dbReference type="ChEBI" id="CHEBI:456215"/>
        <dbReference type="EC" id="2.7.6.1"/>
    </reaction>
</comment>
<proteinExistence type="predicted"/>
<dbReference type="InterPro" id="IPR029099">
    <property type="entry name" value="Pribosyltran_N"/>
</dbReference>
<dbReference type="PROSITE" id="PS00114">
    <property type="entry name" value="PRPP_SYNTHASE"/>
    <property type="match status" value="1"/>
</dbReference>
<dbReference type="NCBIfam" id="NF002320">
    <property type="entry name" value="PRK01259.1"/>
    <property type="match status" value="1"/>
</dbReference>
<dbReference type="InterPro" id="IPR000842">
    <property type="entry name" value="PRib_PP_synth_CS"/>
</dbReference>
<dbReference type="GO" id="GO:0004749">
    <property type="term" value="F:ribose phosphate diphosphokinase activity"/>
    <property type="evidence" value="ECO:0007669"/>
    <property type="project" value="UniProtKB-EC"/>
</dbReference>
<evidence type="ECO:0000313" key="13">
    <source>
        <dbReference type="Proteomes" id="UP000243197"/>
    </source>
</evidence>
<evidence type="ECO:0000313" key="12">
    <source>
        <dbReference type="EMBL" id="BAV95002.1"/>
    </source>
</evidence>
<evidence type="ECO:0000256" key="6">
    <source>
        <dbReference type="ARBA" id="ARBA00022741"/>
    </source>
</evidence>
<dbReference type="Pfam" id="PF13793">
    <property type="entry name" value="Pribosyltran_N"/>
    <property type="match status" value="1"/>
</dbReference>
<dbReference type="GO" id="GO:0000287">
    <property type="term" value="F:magnesium ion binding"/>
    <property type="evidence" value="ECO:0007669"/>
    <property type="project" value="InterPro"/>
</dbReference>
<gene>
    <name evidence="12" type="ORF">JBKA6_0989</name>
</gene>
<evidence type="ECO:0000256" key="1">
    <source>
        <dbReference type="ARBA" id="ARBA00013247"/>
    </source>
</evidence>
<evidence type="ECO:0000256" key="7">
    <source>
        <dbReference type="ARBA" id="ARBA00022777"/>
    </source>
</evidence>
<evidence type="ECO:0000259" key="11">
    <source>
        <dbReference type="Pfam" id="PF13793"/>
    </source>
</evidence>
<dbReference type="GO" id="GO:0009156">
    <property type="term" value="P:ribonucleoside monophosphate biosynthetic process"/>
    <property type="evidence" value="ECO:0007669"/>
    <property type="project" value="InterPro"/>
</dbReference>
<dbReference type="FunFam" id="3.40.50.2020:FF:000002">
    <property type="entry name" value="Ribose-phosphate pyrophosphokinase"/>
    <property type="match status" value="1"/>
</dbReference>
<keyword evidence="4" id="KW-0479">Metal-binding</keyword>
<dbReference type="EC" id="2.7.6.1" evidence="1"/>
<protein>
    <recommendedName>
        <fullName evidence="1">ribose-phosphate diphosphokinase</fullName>
        <ecNumber evidence="1">2.7.6.1</ecNumber>
    </recommendedName>
</protein>
<dbReference type="GO" id="GO:0002189">
    <property type="term" value="C:ribose phosphate diphosphokinase complex"/>
    <property type="evidence" value="ECO:0007669"/>
    <property type="project" value="TreeGrafter"/>
</dbReference>
<dbReference type="SMART" id="SM01400">
    <property type="entry name" value="Pribosyltran_N"/>
    <property type="match status" value="1"/>
</dbReference>
<feature type="domain" description="Ribose-phosphate pyrophosphokinase N-terminal" evidence="11">
    <location>
        <begin position="4"/>
        <end position="118"/>
    </location>
</feature>
<evidence type="ECO:0000256" key="3">
    <source>
        <dbReference type="ARBA" id="ARBA00022679"/>
    </source>
</evidence>
<keyword evidence="7 12" id="KW-0418">Kinase</keyword>
<dbReference type="FunFam" id="3.40.50.2020:FF:000007">
    <property type="entry name" value="Ribose-phosphate pyrophosphokinase"/>
    <property type="match status" value="1"/>
</dbReference>
<dbReference type="EMBL" id="AP014564">
    <property type="protein sequence ID" value="BAV95002.1"/>
    <property type="molecule type" value="Genomic_DNA"/>
</dbReference>
<dbReference type="AlphaFoldDB" id="A0A1J1DYL1"/>
<dbReference type="SUPFAM" id="SSF53271">
    <property type="entry name" value="PRTase-like"/>
    <property type="match status" value="1"/>
</dbReference>
<evidence type="ECO:0000256" key="10">
    <source>
        <dbReference type="ARBA" id="ARBA00049535"/>
    </source>
</evidence>
<dbReference type="Proteomes" id="UP000243197">
    <property type="component" value="Chromosome"/>
</dbReference>
<sequence>MDVSIFSCSVSQTLATEIANEYGSDLEKVTFTKFEDGEFSLSYDETIRGKRVFIICSTIPPADNLMELLLMIDSAKRASARKINVVIPYFGWARQDRKDKPRSPIGAKLVANLISKAGADRIITMDLHADQIQGFFEIPVDHIFSFAIFLPYLKSLNLDNLAMASPDMGGAKRAYAYADTMNCDVIVSYKQREKANVVKNISMIGDVENKNIIIVDDMVDTAGTLSKVADKMLEKGAKSVRAIATHPILSSNAYENLESSCIEELIVTDSIPLRMESPKIKVISCANIFSTVMKGVHMQSSINKILFHNTYQ</sequence>
<dbReference type="InterPro" id="IPR029057">
    <property type="entry name" value="PRTase-like"/>
</dbReference>
<dbReference type="GO" id="GO:0005524">
    <property type="term" value="F:ATP binding"/>
    <property type="evidence" value="ECO:0007669"/>
    <property type="project" value="UniProtKB-KW"/>
</dbReference>
<organism evidence="12 13">
    <name type="scientific">Ichthyobacterium seriolicida</name>
    <dbReference type="NCBI Taxonomy" id="242600"/>
    <lineage>
        <taxon>Bacteria</taxon>
        <taxon>Pseudomonadati</taxon>
        <taxon>Bacteroidota</taxon>
        <taxon>Flavobacteriia</taxon>
        <taxon>Flavobacteriales</taxon>
        <taxon>Ichthyobacteriaceae</taxon>
        <taxon>Ichthyobacterium</taxon>
    </lineage>
</organism>
<dbReference type="PANTHER" id="PTHR10210:SF41">
    <property type="entry name" value="RIBOSE-PHOSPHATE PYROPHOSPHOKINASE 1, CHLOROPLASTIC"/>
    <property type="match status" value="1"/>
</dbReference>
<accession>A0A1J1DYL1</accession>
<keyword evidence="13" id="KW-1185">Reference proteome</keyword>
<name>A0A1J1DYL1_9FLAO</name>
<evidence type="ECO:0000256" key="8">
    <source>
        <dbReference type="ARBA" id="ARBA00022840"/>
    </source>
</evidence>
<dbReference type="GO" id="GO:0016301">
    <property type="term" value="F:kinase activity"/>
    <property type="evidence" value="ECO:0007669"/>
    <property type="project" value="UniProtKB-KW"/>
</dbReference>
<dbReference type="GO" id="GO:0006164">
    <property type="term" value="P:purine nucleotide biosynthetic process"/>
    <property type="evidence" value="ECO:0007669"/>
    <property type="project" value="TreeGrafter"/>
</dbReference>
<dbReference type="GO" id="GO:0006015">
    <property type="term" value="P:5-phosphoribose 1-diphosphate biosynthetic process"/>
    <property type="evidence" value="ECO:0007669"/>
    <property type="project" value="TreeGrafter"/>
</dbReference>
<evidence type="ECO:0000256" key="5">
    <source>
        <dbReference type="ARBA" id="ARBA00022727"/>
    </source>
</evidence>
<dbReference type="OrthoDB" id="9777067at2"/>
<keyword evidence="2" id="KW-0963">Cytoplasm</keyword>
<evidence type="ECO:0000256" key="4">
    <source>
        <dbReference type="ARBA" id="ARBA00022723"/>
    </source>
</evidence>